<dbReference type="CDD" id="cd18089">
    <property type="entry name" value="SPOUT_Trm10-like"/>
    <property type="match status" value="1"/>
</dbReference>
<keyword evidence="4" id="KW-0949">S-adenosyl-L-methionine</keyword>
<organism evidence="7 8">
    <name type="scientific">Dictyostelium purpureum</name>
    <name type="common">Slime mold</name>
    <dbReference type="NCBI Taxonomy" id="5786"/>
    <lineage>
        <taxon>Eukaryota</taxon>
        <taxon>Amoebozoa</taxon>
        <taxon>Evosea</taxon>
        <taxon>Eumycetozoa</taxon>
        <taxon>Dictyostelia</taxon>
        <taxon>Dictyosteliales</taxon>
        <taxon>Dictyosteliaceae</taxon>
        <taxon>Dictyostelium</taxon>
    </lineage>
</organism>
<accession>F0ZWC1</accession>
<dbReference type="PROSITE" id="PS51675">
    <property type="entry name" value="SAM_MT_TRM10"/>
    <property type="match status" value="1"/>
</dbReference>
<evidence type="ECO:0000313" key="7">
    <source>
        <dbReference type="EMBL" id="EGC31756.1"/>
    </source>
</evidence>
<dbReference type="OrthoDB" id="278300at2759"/>
<feature type="non-terminal residue" evidence="7">
    <location>
        <position position="1"/>
    </location>
</feature>
<dbReference type="Proteomes" id="UP000001064">
    <property type="component" value="Unassembled WGS sequence"/>
</dbReference>
<dbReference type="GeneID" id="10505465"/>
<dbReference type="AlphaFoldDB" id="F0ZWC1"/>
<dbReference type="InterPro" id="IPR028564">
    <property type="entry name" value="MT_TRM10-typ"/>
</dbReference>
<dbReference type="FunCoup" id="F0ZWC1">
    <property type="interactions" value="544"/>
</dbReference>
<dbReference type="InParanoid" id="F0ZWC1"/>
<name>F0ZWC1_DICPU</name>
<reference evidence="8" key="1">
    <citation type="journal article" date="2011" name="Genome Biol.">
        <title>Comparative genomics of the social amoebae Dictyostelium discoideum and Dictyostelium purpureum.</title>
        <authorList>
            <consortium name="US DOE Joint Genome Institute (JGI-PGF)"/>
            <person name="Sucgang R."/>
            <person name="Kuo A."/>
            <person name="Tian X."/>
            <person name="Salerno W."/>
            <person name="Parikh A."/>
            <person name="Feasley C.L."/>
            <person name="Dalin E."/>
            <person name="Tu H."/>
            <person name="Huang E."/>
            <person name="Barry K."/>
            <person name="Lindquist E."/>
            <person name="Shapiro H."/>
            <person name="Bruce D."/>
            <person name="Schmutz J."/>
            <person name="Salamov A."/>
            <person name="Fey P."/>
            <person name="Gaudet P."/>
            <person name="Anjard C."/>
            <person name="Babu M.M."/>
            <person name="Basu S."/>
            <person name="Bushmanova Y."/>
            <person name="van der Wel H."/>
            <person name="Katoh-Kurasawa M."/>
            <person name="Dinh C."/>
            <person name="Coutinho P.M."/>
            <person name="Saito T."/>
            <person name="Elias M."/>
            <person name="Schaap P."/>
            <person name="Kay R.R."/>
            <person name="Henrissat B."/>
            <person name="Eichinger L."/>
            <person name="Rivero F."/>
            <person name="Putnam N.H."/>
            <person name="West C.M."/>
            <person name="Loomis W.F."/>
            <person name="Chisholm R.L."/>
            <person name="Shaulsky G."/>
            <person name="Strassmann J.E."/>
            <person name="Queller D.C."/>
            <person name="Kuspa A."/>
            <person name="Grigoriev I.V."/>
        </authorList>
    </citation>
    <scope>NUCLEOTIDE SEQUENCE [LARGE SCALE GENOMIC DNA]</scope>
    <source>
        <strain evidence="8">QSDP1</strain>
    </source>
</reference>
<feature type="domain" description="SAM-dependent MTase TRM10-type" evidence="6">
    <location>
        <begin position="61"/>
        <end position="246"/>
    </location>
</feature>
<evidence type="ECO:0000259" key="6">
    <source>
        <dbReference type="PROSITE" id="PS51675"/>
    </source>
</evidence>
<evidence type="ECO:0000256" key="3">
    <source>
        <dbReference type="ARBA" id="ARBA00022679"/>
    </source>
</evidence>
<dbReference type="OMA" id="NHIFAFM"/>
<dbReference type="InterPro" id="IPR038459">
    <property type="entry name" value="MT_TRM10-typ_sf"/>
</dbReference>
<sequence>EESQPKLSKNAQKKLIKKQRWEEFKDKKKIFLREKKKENRKKKREQMTEEERSEAIKLRFLKNRDISTLEYFGNVLFDFEMYDKMSEKEKKSLITQMSFLHSANTISQKPVYLHATGVTPEIKQELHKGCPFKMLQCYEEPYIEKFSKDELVYLTSDSPNVITELDPNKKYIIGAIVDYNRLKGYTFEKANSQGIATAQLPIGEFIKMVSRKVLAVNHVFQILNEFLVCNNWKDAFEKVIPKRKFE</sequence>
<dbReference type="eggNOG" id="KOG2967">
    <property type="taxonomic scope" value="Eukaryota"/>
</dbReference>
<dbReference type="EC" id="2.1.1.221" evidence="1"/>
<dbReference type="VEuPathDB" id="AmoebaDB:DICPUDRAFT_24460"/>
<gene>
    <name evidence="7" type="ORF">DICPUDRAFT_24460</name>
</gene>
<dbReference type="RefSeq" id="XP_003291707.1">
    <property type="nucleotide sequence ID" value="XM_003291659.1"/>
</dbReference>
<proteinExistence type="predicted"/>
<evidence type="ECO:0000256" key="2">
    <source>
        <dbReference type="ARBA" id="ARBA00022603"/>
    </source>
</evidence>
<dbReference type="KEGG" id="dpp:DICPUDRAFT_24460"/>
<evidence type="ECO:0000256" key="4">
    <source>
        <dbReference type="ARBA" id="ARBA00022691"/>
    </source>
</evidence>
<evidence type="ECO:0000313" key="8">
    <source>
        <dbReference type="Proteomes" id="UP000001064"/>
    </source>
</evidence>
<dbReference type="GO" id="GO:0052905">
    <property type="term" value="F:tRNA (guanosine(9)-N1)-methyltransferase activity"/>
    <property type="evidence" value="ECO:0007669"/>
    <property type="project" value="UniProtKB-EC"/>
</dbReference>
<dbReference type="PANTHER" id="PTHR13563">
    <property type="entry name" value="TRNA (GUANINE-9-) METHYLTRANSFERASE"/>
    <property type="match status" value="1"/>
</dbReference>
<dbReference type="FunFam" id="3.40.1280.30:FF:000017">
    <property type="entry name" value="Uncharacterized protein"/>
    <property type="match status" value="1"/>
</dbReference>
<dbReference type="Gene3D" id="3.40.1280.30">
    <property type="match status" value="1"/>
</dbReference>
<dbReference type="GO" id="GO:0000049">
    <property type="term" value="F:tRNA binding"/>
    <property type="evidence" value="ECO:0000318"/>
    <property type="project" value="GO_Central"/>
</dbReference>
<comment type="catalytic activity">
    <reaction evidence="5">
        <text>guanosine(9) in tRNA + S-adenosyl-L-methionine = N(1)-methylguanosine(9) in tRNA + S-adenosyl-L-homocysteine + H(+)</text>
        <dbReference type="Rhea" id="RHEA:43156"/>
        <dbReference type="Rhea" id="RHEA-COMP:10367"/>
        <dbReference type="Rhea" id="RHEA-COMP:10368"/>
        <dbReference type="ChEBI" id="CHEBI:15378"/>
        <dbReference type="ChEBI" id="CHEBI:57856"/>
        <dbReference type="ChEBI" id="CHEBI:59789"/>
        <dbReference type="ChEBI" id="CHEBI:73542"/>
        <dbReference type="ChEBI" id="CHEBI:74269"/>
        <dbReference type="EC" id="2.1.1.221"/>
    </reaction>
</comment>
<feature type="non-terminal residue" evidence="7">
    <location>
        <position position="246"/>
    </location>
</feature>
<dbReference type="InterPro" id="IPR007356">
    <property type="entry name" value="tRNA_m1G_MeTrfase_euk"/>
</dbReference>
<dbReference type="GO" id="GO:0005634">
    <property type="term" value="C:nucleus"/>
    <property type="evidence" value="ECO:0000318"/>
    <property type="project" value="GO_Central"/>
</dbReference>
<dbReference type="EMBL" id="GL871232">
    <property type="protein sequence ID" value="EGC31756.1"/>
    <property type="molecule type" value="Genomic_DNA"/>
</dbReference>
<protein>
    <recommendedName>
        <fullName evidence="1">tRNA (guanine(9)-N(1))-methyltransferase</fullName>
        <ecNumber evidence="1">2.1.1.221</ecNumber>
    </recommendedName>
</protein>
<evidence type="ECO:0000256" key="5">
    <source>
        <dbReference type="ARBA" id="ARBA00048434"/>
    </source>
</evidence>
<keyword evidence="2" id="KW-0489">Methyltransferase</keyword>
<dbReference type="GO" id="GO:0002939">
    <property type="term" value="P:tRNA N1-guanine methylation"/>
    <property type="evidence" value="ECO:0000318"/>
    <property type="project" value="GO_Central"/>
</dbReference>
<keyword evidence="8" id="KW-1185">Reference proteome</keyword>
<dbReference type="STRING" id="5786.F0ZWC1"/>
<evidence type="ECO:0000256" key="1">
    <source>
        <dbReference type="ARBA" id="ARBA00012797"/>
    </source>
</evidence>
<keyword evidence="3" id="KW-0808">Transferase</keyword>
<dbReference type="PANTHER" id="PTHR13563:SF13">
    <property type="entry name" value="TRNA METHYLTRANSFERASE 10 HOMOLOG A"/>
    <property type="match status" value="1"/>
</dbReference>